<gene>
    <name evidence="9 13" type="primary">murD</name>
    <name evidence="13" type="ORF">FJY75_01925</name>
</gene>
<evidence type="ECO:0000259" key="12">
    <source>
        <dbReference type="Pfam" id="PF08245"/>
    </source>
</evidence>
<organism evidence="13 14">
    <name type="scientific">Eiseniibacteriota bacterium</name>
    <dbReference type="NCBI Taxonomy" id="2212470"/>
    <lineage>
        <taxon>Bacteria</taxon>
        <taxon>Candidatus Eiseniibacteriota</taxon>
    </lineage>
</organism>
<dbReference type="Pfam" id="PF02875">
    <property type="entry name" value="Mur_ligase_C"/>
    <property type="match status" value="1"/>
</dbReference>
<keyword evidence="6 9" id="KW-0547">Nucleotide-binding</keyword>
<dbReference type="Gene3D" id="3.40.1190.10">
    <property type="entry name" value="Mur-like, catalytic domain"/>
    <property type="match status" value="1"/>
</dbReference>
<keyword evidence="9 10" id="KW-0961">Cell wall biogenesis/degradation</keyword>
<reference evidence="13" key="1">
    <citation type="submission" date="2019-03" db="EMBL/GenBank/DDBJ databases">
        <title>Lake Tanganyika Metagenome-Assembled Genomes (MAGs).</title>
        <authorList>
            <person name="Tran P."/>
        </authorList>
    </citation>
    <scope>NUCLEOTIDE SEQUENCE</scope>
    <source>
        <strain evidence="13">M_DeepCast_400m_m2_100</strain>
    </source>
</reference>
<dbReference type="EMBL" id="VGIY01000024">
    <property type="protein sequence ID" value="MBM3316589.1"/>
    <property type="molecule type" value="Genomic_DNA"/>
</dbReference>
<keyword evidence="4 9" id="KW-0436">Ligase</keyword>
<dbReference type="NCBIfam" id="TIGR01087">
    <property type="entry name" value="murD"/>
    <property type="match status" value="1"/>
</dbReference>
<dbReference type="GO" id="GO:0005737">
    <property type="term" value="C:cytoplasm"/>
    <property type="evidence" value="ECO:0007669"/>
    <property type="project" value="UniProtKB-SubCell"/>
</dbReference>
<dbReference type="GO" id="GO:0071555">
    <property type="term" value="P:cell wall organization"/>
    <property type="evidence" value="ECO:0007669"/>
    <property type="project" value="UniProtKB-KW"/>
</dbReference>
<dbReference type="SUPFAM" id="SSF51984">
    <property type="entry name" value="MurCD N-terminal domain"/>
    <property type="match status" value="1"/>
</dbReference>
<dbReference type="GO" id="GO:0008764">
    <property type="term" value="F:UDP-N-acetylmuramoylalanine-D-glutamate ligase activity"/>
    <property type="evidence" value="ECO:0007669"/>
    <property type="project" value="UniProtKB-UniRule"/>
</dbReference>
<dbReference type="InterPro" id="IPR018109">
    <property type="entry name" value="Folylpolyglutamate_synth_CS"/>
</dbReference>
<protein>
    <recommendedName>
        <fullName evidence="9 10">UDP-N-acetylmuramoylalanine--D-glutamate ligase</fullName>
        <ecNumber evidence="9 10">6.3.2.9</ecNumber>
    </recommendedName>
    <alternativeName>
        <fullName evidence="9">D-glutamic acid-adding enzyme</fullName>
    </alternativeName>
    <alternativeName>
        <fullName evidence="9">UDP-N-acetylmuramoyl-L-alanyl-D-glutamate synthetase</fullName>
    </alternativeName>
</protein>
<keyword evidence="8 9" id="KW-0131">Cell cycle</keyword>
<dbReference type="Gene3D" id="3.40.50.720">
    <property type="entry name" value="NAD(P)-binding Rossmann-like Domain"/>
    <property type="match status" value="1"/>
</dbReference>
<evidence type="ECO:0000259" key="11">
    <source>
        <dbReference type="Pfam" id="PF02875"/>
    </source>
</evidence>
<dbReference type="GO" id="GO:0009252">
    <property type="term" value="P:peptidoglycan biosynthetic process"/>
    <property type="evidence" value="ECO:0007669"/>
    <property type="project" value="UniProtKB-UniRule"/>
</dbReference>
<comment type="catalytic activity">
    <reaction evidence="9 10">
        <text>UDP-N-acetyl-alpha-D-muramoyl-L-alanine + D-glutamate + ATP = UDP-N-acetyl-alpha-D-muramoyl-L-alanyl-D-glutamate + ADP + phosphate + H(+)</text>
        <dbReference type="Rhea" id="RHEA:16429"/>
        <dbReference type="ChEBI" id="CHEBI:15378"/>
        <dbReference type="ChEBI" id="CHEBI:29986"/>
        <dbReference type="ChEBI" id="CHEBI:30616"/>
        <dbReference type="ChEBI" id="CHEBI:43474"/>
        <dbReference type="ChEBI" id="CHEBI:83898"/>
        <dbReference type="ChEBI" id="CHEBI:83900"/>
        <dbReference type="ChEBI" id="CHEBI:456216"/>
        <dbReference type="EC" id="6.3.2.9"/>
    </reaction>
</comment>
<dbReference type="PANTHER" id="PTHR43692">
    <property type="entry name" value="UDP-N-ACETYLMURAMOYLALANINE--D-GLUTAMATE LIGASE"/>
    <property type="match status" value="1"/>
</dbReference>
<dbReference type="GO" id="GO:0004326">
    <property type="term" value="F:tetrahydrofolylpolyglutamate synthase activity"/>
    <property type="evidence" value="ECO:0007669"/>
    <property type="project" value="InterPro"/>
</dbReference>
<comment type="caution">
    <text evidence="13">The sequence shown here is derived from an EMBL/GenBank/DDBJ whole genome shotgun (WGS) entry which is preliminary data.</text>
</comment>
<dbReference type="InterPro" id="IPR013221">
    <property type="entry name" value="Mur_ligase_cen"/>
</dbReference>
<keyword evidence="9 10" id="KW-0573">Peptidoglycan synthesis</keyword>
<evidence type="ECO:0000256" key="9">
    <source>
        <dbReference type="HAMAP-Rule" id="MF_00639"/>
    </source>
</evidence>
<dbReference type="GO" id="GO:0051301">
    <property type="term" value="P:cell division"/>
    <property type="evidence" value="ECO:0007669"/>
    <property type="project" value="UniProtKB-KW"/>
</dbReference>
<evidence type="ECO:0000256" key="7">
    <source>
        <dbReference type="ARBA" id="ARBA00022840"/>
    </source>
</evidence>
<dbReference type="Pfam" id="PF08245">
    <property type="entry name" value="Mur_ligase_M"/>
    <property type="match status" value="1"/>
</dbReference>
<evidence type="ECO:0000256" key="6">
    <source>
        <dbReference type="ARBA" id="ARBA00022741"/>
    </source>
</evidence>
<comment type="pathway">
    <text evidence="2 9 10">Cell wall biogenesis; peptidoglycan biosynthesis.</text>
</comment>
<name>A0A938BL17_UNCEI</name>
<evidence type="ECO:0000256" key="1">
    <source>
        <dbReference type="ARBA" id="ARBA00004496"/>
    </source>
</evidence>
<comment type="similarity">
    <text evidence="9">Belongs to the MurCDEF family.</text>
</comment>
<dbReference type="EC" id="6.3.2.9" evidence="9 10"/>
<dbReference type="Gene3D" id="3.90.190.20">
    <property type="entry name" value="Mur ligase, C-terminal domain"/>
    <property type="match status" value="1"/>
</dbReference>
<keyword evidence="9 10" id="KW-0133">Cell shape</keyword>
<keyword evidence="3 9" id="KW-0963">Cytoplasm</keyword>
<dbReference type="SUPFAM" id="SSF53623">
    <property type="entry name" value="MurD-like peptide ligases, catalytic domain"/>
    <property type="match status" value="1"/>
</dbReference>
<dbReference type="GO" id="GO:0008360">
    <property type="term" value="P:regulation of cell shape"/>
    <property type="evidence" value="ECO:0007669"/>
    <property type="project" value="UniProtKB-KW"/>
</dbReference>
<dbReference type="PROSITE" id="PS01011">
    <property type="entry name" value="FOLYLPOLYGLU_SYNT_1"/>
    <property type="match status" value="1"/>
</dbReference>
<feature type="domain" description="Mur ligase C-terminal" evidence="11">
    <location>
        <begin position="306"/>
        <end position="415"/>
    </location>
</feature>
<evidence type="ECO:0000313" key="14">
    <source>
        <dbReference type="Proteomes" id="UP000748308"/>
    </source>
</evidence>
<evidence type="ECO:0000256" key="2">
    <source>
        <dbReference type="ARBA" id="ARBA00004752"/>
    </source>
</evidence>
<dbReference type="Proteomes" id="UP000748308">
    <property type="component" value="Unassembled WGS sequence"/>
</dbReference>
<keyword evidence="5 9" id="KW-0132">Cell division</keyword>
<dbReference type="Pfam" id="PF21799">
    <property type="entry name" value="MurD-like_N"/>
    <property type="match status" value="1"/>
</dbReference>
<evidence type="ECO:0000256" key="3">
    <source>
        <dbReference type="ARBA" id="ARBA00022490"/>
    </source>
</evidence>
<dbReference type="AlphaFoldDB" id="A0A938BL17"/>
<feature type="binding site" evidence="9">
    <location>
        <begin position="111"/>
        <end position="117"/>
    </location>
    <ligand>
        <name>ATP</name>
        <dbReference type="ChEBI" id="CHEBI:30616"/>
    </ligand>
</feature>
<feature type="domain" description="Mur ligase central" evidence="12">
    <location>
        <begin position="109"/>
        <end position="284"/>
    </location>
</feature>
<sequence>MRRACVLGLGRSGTAAAEMLLAEGVRVRGLDLAPDPGLAARWRQLAGERAELIAGPHPSRALEGCDLLVRSPGVPGDAPILAEARSRGIAVVSEIELAAARARGPLLAITGTNGKSTTTAWTAHILRRAGCRAIACGNIGHALSRAVMEEAPGKVLVVEVSSFQLEDSPGFHPAAAAILNITPDHLDRHGSLEAYTRAKWAIARNLEEADLLALGPGVGAAEGAAAELVRFGLQDPGGPGAVFVREGRILWRERGRERDLLPAAELALPGPHNRLNAMAAFALARTRVGDPEALRAGLRDFEGLAHRLEVVAERGGVRWINDSKATNVDSLRVALESFSAPIVLIAGGRDKASPFEALGPLVAERVACLIAIGEAAERIRRAWPGAPAETAADLADAVARAARRARPGEVVLLSPGCASFDMFRNYEERGDRFRELVLARAGEDRREV</sequence>
<dbReference type="PANTHER" id="PTHR43692:SF1">
    <property type="entry name" value="UDP-N-ACETYLMURAMOYLALANINE--D-GLUTAMATE LIGASE"/>
    <property type="match status" value="1"/>
</dbReference>
<comment type="function">
    <text evidence="9 10">Cell wall formation. Catalyzes the addition of glutamate to the nucleotide precursor UDP-N-acetylmuramoyl-L-alanine (UMA).</text>
</comment>
<evidence type="ECO:0000256" key="8">
    <source>
        <dbReference type="ARBA" id="ARBA00023306"/>
    </source>
</evidence>
<dbReference type="InterPro" id="IPR004101">
    <property type="entry name" value="Mur_ligase_C"/>
</dbReference>
<comment type="subcellular location">
    <subcellularLocation>
        <location evidence="1 9 10">Cytoplasm</location>
    </subcellularLocation>
</comment>
<dbReference type="InterPro" id="IPR005762">
    <property type="entry name" value="MurD"/>
</dbReference>
<accession>A0A938BL17</accession>
<keyword evidence="7 9" id="KW-0067">ATP-binding</keyword>
<dbReference type="HAMAP" id="MF_00639">
    <property type="entry name" value="MurD"/>
    <property type="match status" value="1"/>
</dbReference>
<evidence type="ECO:0000256" key="10">
    <source>
        <dbReference type="RuleBase" id="RU003664"/>
    </source>
</evidence>
<dbReference type="GO" id="GO:0005524">
    <property type="term" value="F:ATP binding"/>
    <property type="evidence" value="ECO:0007669"/>
    <property type="project" value="UniProtKB-UniRule"/>
</dbReference>
<evidence type="ECO:0000256" key="4">
    <source>
        <dbReference type="ARBA" id="ARBA00022598"/>
    </source>
</evidence>
<dbReference type="SUPFAM" id="SSF53244">
    <property type="entry name" value="MurD-like peptide ligases, peptide-binding domain"/>
    <property type="match status" value="1"/>
</dbReference>
<dbReference type="InterPro" id="IPR036565">
    <property type="entry name" value="Mur-like_cat_sf"/>
</dbReference>
<evidence type="ECO:0000256" key="5">
    <source>
        <dbReference type="ARBA" id="ARBA00022618"/>
    </source>
</evidence>
<evidence type="ECO:0000313" key="13">
    <source>
        <dbReference type="EMBL" id="MBM3316589.1"/>
    </source>
</evidence>
<proteinExistence type="inferred from homology"/>
<dbReference type="InterPro" id="IPR036615">
    <property type="entry name" value="Mur_ligase_C_dom_sf"/>
</dbReference>